<keyword evidence="5" id="KW-0808">Transferase</keyword>
<evidence type="ECO:0000256" key="15">
    <source>
        <dbReference type="SAM" id="MobiDB-lite"/>
    </source>
</evidence>
<evidence type="ECO:0000256" key="10">
    <source>
        <dbReference type="ARBA" id="ARBA00022833"/>
    </source>
</evidence>
<sequence>MFGMDDDGANPGMFEHTRNRYNLNTRIMLTAIVCLFSLIVAALLLHVYARYLLRRQQRRRAALRFLRTGVATTQVQLSEPQRNGLDPGVIASLPIFVYKWVNHVDESFMIECSVCLSVLQEGELARILPNCKHTFHAECVDMWLGTNSTCPVCRTDAKPDVAAQTNLPAEHGAIVVPASINSSLPCSEGTSDSTAQSLRVGASSSSRFNSFRRMLSRDKSERSRQTCAHPEGVSDIERA</sequence>
<dbReference type="Gene3D" id="3.30.40.10">
    <property type="entry name" value="Zinc/RING finger domain, C3HC4 (zinc finger)"/>
    <property type="match status" value="1"/>
</dbReference>
<feature type="region of interest" description="Disordered" evidence="15">
    <location>
        <begin position="214"/>
        <end position="239"/>
    </location>
</feature>
<evidence type="ECO:0000256" key="2">
    <source>
        <dbReference type="ARBA" id="ARBA00004167"/>
    </source>
</evidence>
<comment type="subcellular location">
    <subcellularLocation>
        <location evidence="2">Membrane</location>
        <topology evidence="2">Single-pass membrane protein</topology>
    </subcellularLocation>
</comment>
<keyword evidence="9" id="KW-0833">Ubl conjugation pathway</keyword>
<dbReference type="AlphaFoldDB" id="A0A7J7PCJ7"/>
<dbReference type="EC" id="2.3.2.27" evidence="4"/>
<feature type="compositionally biased region" description="Basic and acidic residues" evidence="15">
    <location>
        <begin position="215"/>
        <end position="224"/>
    </location>
</feature>
<evidence type="ECO:0000313" key="18">
    <source>
        <dbReference type="EMBL" id="KAF6177149.1"/>
    </source>
</evidence>
<dbReference type="GO" id="GO:0008270">
    <property type="term" value="F:zinc ion binding"/>
    <property type="evidence" value="ECO:0007669"/>
    <property type="project" value="UniProtKB-KW"/>
</dbReference>
<evidence type="ECO:0000259" key="17">
    <source>
        <dbReference type="PROSITE" id="PS50089"/>
    </source>
</evidence>
<keyword evidence="7" id="KW-0479">Metal-binding</keyword>
<evidence type="ECO:0000256" key="6">
    <source>
        <dbReference type="ARBA" id="ARBA00022692"/>
    </source>
</evidence>
<dbReference type="InterPro" id="IPR013083">
    <property type="entry name" value="Znf_RING/FYVE/PHD"/>
</dbReference>
<dbReference type="CDD" id="cd16461">
    <property type="entry name" value="RING-H2_EL5-like"/>
    <property type="match status" value="1"/>
</dbReference>
<evidence type="ECO:0000256" key="14">
    <source>
        <dbReference type="PROSITE-ProRule" id="PRU00175"/>
    </source>
</evidence>
<evidence type="ECO:0000256" key="13">
    <source>
        <dbReference type="ARBA" id="ARBA00024209"/>
    </source>
</evidence>
<evidence type="ECO:0000256" key="5">
    <source>
        <dbReference type="ARBA" id="ARBA00022679"/>
    </source>
</evidence>
<comment type="catalytic activity">
    <reaction evidence="1">
        <text>S-ubiquitinyl-[E2 ubiquitin-conjugating enzyme]-L-cysteine + [acceptor protein]-L-lysine = [E2 ubiquitin-conjugating enzyme]-L-cysteine + N(6)-ubiquitinyl-[acceptor protein]-L-lysine.</text>
        <dbReference type="EC" id="2.3.2.27"/>
    </reaction>
</comment>
<proteinExistence type="inferred from homology"/>
<gene>
    <name evidence="18" type="ORF">GIB67_025486</name>
</gene>
<evidence type="ECO:0000256" key="3">
    <source>
        <dbReference type="ARBA" id="ARBA00004906"/>
    </source>
</evidence>
<name>A0A7J7PCJ7_9MAGN</name>
<dbReference type="Pfam" id="PF13639">
    <property type="entry name" value="zf-RING_2"/>
    <property type="match status" value="1"/>
</dbReference>
<evidence type="ECO:0000313" key="19">
    <source>
        <dbReference type="Proteomes" id="UP000541444"/>
    </source>
</evidence>
<organism evidence="18 19">
    <name type="scientific">Kingdonia uniflora</name>
    <dbReference type="NCBI Taxonomy" id="39325"/>
    <lineage>
        <taxon>Eukaryota</taxon>
        <taxon>Viridiplantae</taxon>
        <taxon>Streptophyta</taxon>
        <taxon>Embryophyta</taxon>
        <taxon>Tracheophyta</taxon>
        <taxon>Spermatophyta</taxon>
        <taxon>Magnoliopsida</taxon>
        <taxon>Ranunculales</taxon>
        <taxon>Circaeasteraceae</taxon>
        <taxon>Kingdonia</taxon>
    </lineage>
</organism>
<comment type="similarity">
    <text evidence="13">Belongs to the RING-type zinc finger family. ATL subfamily.</text>
</comment>
<evidence type="ECO:0000256" key="12">
    <source>
        <dbReference type="ARBA" id="ARBA00023136"/>
    </source>
</evidence>
<dbReference type="PROSITE" id="PS50089">
    <property type="entry name" value="ZF_RING_2"/>
    <property type="match status" value="1"/>
</dbReference>
<reference evidence="18 19" key="1">
    <citation type="journal article" date="2020" name="IScience">
        <title>Genome Sequencing of the Endangered Kingdonia uniflora (Circaeasteraceae, Ranunculales) Reveals Potential Mechanisms of Evolutionary Specialization.</title>
        <authorList>
            <person name="Sun Y."/>
            <person name="Deng T."/>
            <person name="Zhang A."/>
            <person name="Moore M.J."/>
            <person name="Landis J.B."/>
            <person name="Lin N."/>
            <person name="Zhang H."/>
            <person name="Zhang X."/>
            <person name="Huang J."/>
            <person name="Zhang X."/>
            <person name="Sun H."/>
            <person name="Wang H."/>
        </authorList>
    </citation>
    <scope>NUCLEOTIDE SEQUENCE [LARGE SCALE GENOMIC DNA]</scope>
    <source>
        <strain evidence="18">TB1705</strain>
        <tissue evidence="18">Leaf</tissue>
    </source>
</reference>
<dbReference type="InterPro" id="IPR001841">
    <property type="entry name" value="Znf_RING"/>
</dbReference>
<evidence type="ECO:0000256" key="9">
    <source>
        <dbReference type="ARBA" id="ARBA00022786"/>
    </source>
</evidence>
<evidence type="ECO:0000256" key="7">
    <source>
        <dbReference type="ARBA" id="ARBA00022723"/>
    </source>
</evidence>
<dbReference type="PANTHER" id="PTHR45768:SF34">
    <property type="entry name" value="RING-H2 FINGER PROTEIN ATL64"/>
    <property type="match status" value="1"/>
</dbReference>
<dbReference type="EMBL" id="JACGCM010000002">
    <property type="protein sequence ID" value="KAF6177149.1"/>
    <property type="molecule type" value="Genomic_DNA"/>
</dbReference>
<evidence type="ECO:0000256" key="8">
    <source>
        <dbReference type="ARBA" id="ARBA00022771"/>
    </source>
</evidence>
<comment type="caution">
    <text evidence="18">The sequence shown here is derived from an EMBL/GenBank/DDBJ whole genome shotgun (WGS) entry which is preliminary data.</text>
</comment>
<accession>A0A7J7PCJ7</accession>
<dbReference type="FunFam" id="3.30.40.10:FF:000187">
    <property type="entry name" value="E3 ubiquitin-protein ligase ATL6"/>
    <property type="match status" value="1"/>
</dbReference>
<evidence type="ECO:0000256" key="1">
    <source>
        <dbReference type="ARBA" id="ARBA00000900"/>
    </source>
</evidence>
<dbReference type="SUPFAM" id="SSF57850">
    <property type="entry name" value="RING/U-box"/>
    <property type="match status" value="1"/>
</dbReference>
<keyword evidence="6 16" id="KW-0812">Transmembrane</keyword>
<keyword evidence="11 16" id="KW-1133">Transmembrane helix</keyword>
<keyword evidence="12 16" id="KW-0472">Membrane</keyword>
<keyword evidence="19" id="KW-1185">Reference proteome</keyword>
<feature type="domain" description="RING-type" evidence="17">
    <location>
        <begin position="112"/>
        <end position="154"/>
    </location>
</feature>
<dbReference type="GO" id="GO:0016020">
    <property type="term" value="C:membrane"/>
    <property type="evidence" value="ECO:0007669"/>
    <property type="project" value="UniProtKB-SubCell"/>
</dbReference>
<dbReference type="PANTHER" id="PTHR45768">
    <property type="entry name" value="E3 UBIQUITIN-PROTEIN LIGASE RNF13-LIKE"/>
    <property type="match status" value="1"/>
</dbReference>
<evidence type="ECO:0000256" key="16">
    <source>
        <dbReference type="SAM" id="Phobius"/>
    </source>
</evidence>
<dbReference type="GO" id="GO:0061630">
    <property type="term" value="F:ubiquitin protein ligase activity"/>
    <property type="evidence" value="ECO:0007669"/>
    <property type="project" value="UniProtKB-EC"/>
</dbReference>
<evidence type="ECO:0000256" key="4">
    <source>
        <dbReference type="ARBA" id="ARBA00012483"/>
    </source>
</evidence>
<protein>
    <recommendedName>
        <fullName evidence="4">RING-type E3 ubiquitin transferase</fullName>
        <ecNumber evidence="4">2.3.2.27</ecNumber>
    </recommendedName>
</protein>
<dbReference type="Proteomes" id="UP000541444">
    <property type="component" value="Unassembled WGS sequence"/>
</dbReference>
<comment type="pathway">
    <text evidence="3">Protein modification; protein ubiquitination.</text>
</comment>
<keyword evidence="10" id="KW-0862">Zinc</keyword>
<keyword evidence="8 14" id="KW-0863">Zinc-finger</keyword>
<evidence type="ECO:0000256" key="11">
    <source>
        <dbReference type="ARBA" id="ARBA00022989"/>
    </source>
</evidence>
<dbReference type="SMART" id="SM00184">
    <property type="entry name" value="RING"/>
    <property type="match status" value="1"/>
</dbReference>
<dbReference type="OrthoDB" id="8062037at2759"/>
<feature type="transmembrane region" description="Helical" evidence="16">
    <location>
        <begin position="27"/>
        <end position="49"/>
    </location>
</feature>